<accession>A0A1M5ITS7</accession>
<evidence type="ECO:0000313" key="3">
    <source>
        <dbReference type="Proteomes" id="UP000189796"/>
    </source>
</evidence>
<organism evidence="2 3">
    <name type="scientific">Bradyrhizobium erythrophlei</name>
    <dbReference type="NCBI Taxonomy" id="1437360"/>
    <lineage>
        <taxon>Bacteria</taxon>
        <taxon>Pseudomonadati</taxon>
        <taxon>Pseudomonadota</taxon>
        <taxon>Alphaproteobacteria</taxon>
        <taxon>Hyphomicrobiales</taxon>
        <taxon>Nitrobacteraceae</taxon>
        <taxon>Bradyrhizobium</taxon>
    </lineage>
</organism>
<dbReference type="AlphaFoldDB" id="A0A1M5ITS7"/>
<dbReference type="EMBL" id="LT670817">
    <property type="protein sequence ID" value="SHG31666.1"/>
    <property type="molecule type" value="Genomic_DNA"/>
</dbReference>
<proteinExistence type="predicted"/>
<keyword evidence="1" id="KW-0472">Membrane</keyword>
<name>A0A1M5ITS7_9BRAD</name>
<evidence type="ECO:0000313" key="2">
    <source>
        <dbReference type="EMBL" id="SHG31666.1"/>
    </source>
</evidence>
<dbReference type="RefSeq" id="WP_079600367.1">
    <property type="nucleotide sequence ID" value="NZ_LT670817.1"/>
</dbReference>
<dbReference type="Proteomes" id="UP000189796">
    <property type="component" value="Chromosome I"/>
</dbReference>
<keyword evidence="1" id="KW-0812">Transmembrane</keyword>
<protein>
    <submittedName>
        <fullName evidence="2">Uncharacterized protein</fullName>
    </submittedName>
</protein>
<sequence length="70" mass="7318">MTMLTHPRGPLEQAADSSGRLDTVGTAAAKAHLATIKRFCICALTVLAAGGVFAAIIALKATIYLSRLNY</sequence>
<feature type="transmembrane region" description="Helical" evidence="1">
    <location>
        <begin position="39"/>
        <end position="65"/>
    </location>
</feature>
<gene>
    <name evidence="2" type="ORF">SAMN05443248_1125</name>
</gene>
<keyword evidence="1" id="KW-1133">Transmembrane helix</keyword>
<reference evidence="2 3" key="1">
    <citation type="submission" date="2016-11" db="EMBL/GenBank/DDBJ databases">
        <authorList>
            <person name="Jaros S."/>
            <person name="Januszkiewicz K."/>
            <person name="Wedrychowicz H."/>
        </authorList>
    </citation>
    <scope>NUCLEOTIDE SEQUENCE [LARGE SCALE GENOMIC DNA]</scope>
    <source>
        <strain evidence="2 3">GAS138</strain>
    </source>
</reference>
<evidence type="ECO:0000256" key="1">
    <source>
        <dbReference type="SAM" id="Phobius"/>
    </source>
</evidence>